<feature type="signal peptide" evidence="1">
    <location>
        <begin position="1"/>
        <end position="31"/>
    </location>
</feature>
<dbReference type="Gene3D" id="3.40.710.10">
    <property type="entry name" value="DD-peptidase/beta-lactamase superfamily"/>
    <property type="match status" value="1"/>
</dbReference>
<accession>A0ABT0MJ74</accession>
<gene>
    <name evidence="3" type="ORF">M2650_09875</name>
</gene>
<dbReference type="PANTHER" id="PTHR46825:SF9">
    <property type="entry name" value="BETA-LACTAMASE-RELATED DOMAIN-CONTAINING PROTEIN"/>
    <property type="match status" value="1"/>
</dbReference>
<reference evidence="3 4" key="1">
    <citation type="submission" date="2022-05" db="EMBL/GenBank/DDBJ databases">
        <title>Luteimonas sp. SX5, whole genome shotgun sequencing project.</title>
        <authorList>
            <person name="Zhao G."/>
            <person name="Shen L."/>
        </authorList>
    </citation>
    <scope>NUCLEOTIDE SEQUENCE [LARGE SCALE GENOMIC DNA]</scope>
    <source>
        <strain evidence="3 4">SX5</strain>
    </source>
</reference>
<dbReference type="Proteomes" id="UP001431217">
    <property type="component" value="Unassembled WGS sequence"/>
</dbReference>
<dbReference type="InterPro" id="IPR001466">
    <property type="entry name" value="Beta-lactam-related"/>
</dbReference>
<dbReference type="InterPro" id="IPR050491">
    <property type="entry name" value="AmpC-like"/>
</dbReference>
<dbReference type="PANTHER" id="PTHR46825">
    <property type="entry name" value="D-ALANYL-D-ALANINE-CARBOXYPEPTIDASE/ENDOPEPTIDASE AMPH"/>
    <property type="match status" value="1"/>
</dbReference>
<dbReference type="Pfam" id="PF00144">
    <property type="entry name" value="Beta-lactamase"/>
    <property type="match status" value="1"/>
</dbReference>
<feature type="domain" description="Beta-lactamase-related" evidence="2">
    <location>
        <begin position="41"/>
        <end position="380"/>
    </location>
</feature>
<dbReference type="RefSeq" id="WP_249473783.1">
    <property type="nucleotide sequence ID" value="NZ_JAMBEP010000001.1"/>
</dbReference>
<comment type="caution">
    <text evidence="3">The sequence shown here is derived from an EMBL/GenBank/DDBJ whole genome shotgun (WGS) entry which is preliminary data.</text>
</comment>
<organism evidence="3 4">
    <name type="scientific">Luteimonas galliterrae</name>
    <dbReference type="NCBI Taxonomy" id="2940486"/>
    <lineage>
        <taxon>Bacteria</taxon>
        <taxon>Pseudomonadati</taxon>
        <taxon>Pseudomonadota</taxon>
        <taxon>Gammaproteobacteria</taxon>
        <taxon>Lysobacterales</taxon>
        <taxon>Lysobacteraceae</taxon>
        <taxon>Luteimonas</taxon>
    </lineage>
</organism>
<evidence type="ECO:0000256" key="1">
    <source>
        <dbReference type="SAM" id="SignalP"/>
    </source>
</evidence>
<protein>
    <submittedName>
        <fullName evidence="3">Beta-lactamase family protein</fullName>
    </submittedName>
</protein>
<dbReference type="SUPFAM" id="SSF56601">
    <property type="entry name" value="beta-lactamase/transpeptidase-like"/>
    <property type="match status" value="1"/>
</dbReference>
<name>A0ABT0MJ74_9GAMM</name>
<evidence type="ECO:0000313" key="4">
    <source>
        <dbReference type="Proteomes" id="UP001431217"/>
    </source>
</evidence>
<sequence>MDRPVIRILLRRALRRATFAALILLSFPSTAGMDKKWDIYRQAFDAYVQQQGIVGASTILVHDGRLVFQYNFGLADHERGQAVDGNTIFHYGSITKTLTAITLLQLRDRGKLSLDDPVTHYLPEVRRLHNPYGSPDDITLRMLLEHSSGLQNATWPWKQGQPWEPFEPMAWEQLVAMLPYQQLAFAPGSRYSYSNPAWIYLARVVEVVTGDPWLNYVNKNLFAPLGMTRSYFGVTPYYLADHRSNNYTALSAAAGGSWLRANGRDFDPGITNPNSGWNAPLRDVARYMAFLGYVASDDPQHRRSYRSVLAHETLHEMWQPRHRVSQAEDTAEFMGLGFFVLPRGRTVFVGHTGSQKGFTSFLFINPATGIGIAAVFNTRCEPCDPETFRRLCETALEAMR</sequence>
<dbReference type="EMBL" id="JAMBEP010000001">
    <property type="protein sequence ID" value="MCL1634936.1"/>
    <property type="molecule type" value="Genomic_DNA"/>
</dbReference>
<dbReference type="InterPro" id="IPR012338">
    <property type="entry name" value="Beta-lactam/transpept-like"/>
</dbReference>
<proteinExistence type="predicted"/>
<keyword evidence="1" id="KW-0732">Signal</keyword>
<evidence type="ECO:0000313" key="3">
    <source>
        <dbReference type="EMBL" id="MCL1634936.1"/>
    </source>
</evidence>
<evidence type="ECO:0000259" key="2">
    <source>
        <dbReference type="Pfam" id="PF00144"/>
    </source>
</evidence>
<keyword evidence="4" id="KW-1185">Reference proteome</keyword>
<feature type="chain" id="PRO_5046546077" evidence="1">
    <location>
        <begin position="32"/>
        <end position="400"/>
    </location>
</feature>